<organism evidence="2">
    <name type="scientific">Cacopsylla melanoneura</name>
    <dbReference type="NCBI Taxonomy" id="428564"/>
    <lineage>
        <taxon>Eukaryota</taxon>
        <taxon>Metazoa</taxon>
        <taxon>Ecdysozoa</taxon>
        <taxon>Arthropoda</taxon>
        <taxon>Hexapoda</taxon>
        <taxon>Insecta</taxon>
        <taxon>Pterygota</taxon>
        <taxon>Neoptera</taxon>
        <taxon>Paraneoptera</taxon>
        <taxon>Hemiptera</taxon>
        <taxon>Sternorrhyncha</taxon>
        <taxon>Psylloidea</taxon>
        <taxon>Psyllidae</taxon>
        <taxon>Psyllinae</taxon>
        <taxon>Cacopsylla</taxon>
    </lineage>
</organism>
<dbReference type="EMBL" id="HBUF01683481">
    <property type="protein sequence ID" value="CAG6792822.1"/>
    <property type="molecule type" value="Transcribed_RNA"/>
</dbReference>
<feature type="region of interest" description="Disordered" evidence="1">
    <location>
        <begin position="105"/>
        <end position="135"/>
    </location>
</feature>
<dbReference type="EMBL" id="HBUF01683484">
    <property type="protein sequence ID" value="CAG6792834.1"/>
    <property type="molecule type" value="Transcribed_RNA"/>
</dbReference>
<feature type="compositionally biased region" description="Low complexity" evidence="1">
    <location>
        <begin position="126"/>
        <end position="135"/>
    </location>
</feature>
<evidence type="ECO:0000256" key="1">
    <source>
        <dbReference type="SAM" id="MobiDB-lite"/>
    </source>
</evidence>
<dbReference type="EMBL" id="HBUF01683485">
    <property type="protein sequence ID" value="CAG6792838.1"/>
    <property type="molecule type" value="Transcribed_RNA"/>
</dbReference>
<accession>A0A8D9BWE5</accession>
<feature type="compositionally biased region" description="Acidic residues" evidence="1">
    <location>
        <begin position="114"/>
        <end position="123"/>
    </location>
</feature>
<evidence type="ECO:0000313" key="2">
    <source>
        <dbReference type="EMBL" id="CAG6792830.1"/>
    </source>
</evidence>
<sequence length="477" mass="53513">MPLSDEYRLTGSSDDWSARTDIPFLSLDTFQSATNNVHTTETNITDTLNIPTRAQTNETTPGFENNDYEFDENQDLCYISSIVEVLGDGMKRLADTIMKQYSKITSESVSNGPEENDTQENELVDSTASATQSNAATSTSALESILLNKDLQPETVEDSSATVEVKEKLSELEEISIRHSILLNNSYKSHWLLIRKVRTIQNDMKKIEKILLKIQSNQEKINLNANDIRSNLNVIKSSQQEIKINFDSIKSSQELIKKAQKNILQTQFLLSEKVRASISTNEMTTSTSENSSQHLDSAAISKPDLSFYTFNCALPNGMKLFDVSPDLLCRIINSKESFKSTLDYVYTQDLENSGSGNKPSLCGLLGVYECTSNIIDRSDDKVKSGKSFHYDSLEEEDKSNEESYLHSNQNIEEFKYSEVNLNKTNEDMANASETIAKEGVLLVQTTCSNEEDQTSEHCSDDNGYTSNTQAQDEEEMK</sequence>
<feature type="region of interest" description="Disordered" evidence="1">
    <location>
        <begin position="446"/>
        <end position="477"/>
    </location>
</feature>
<reference evidence="2" key="1">
    <citation type="submission" date="2021-05" db="EMBL/GenBank/DDBJ databases">
        <authorList>
            <person name="Alioto T."/>
            <person name="Alioto T."/>
            <person name="Gomez Garrido J."/>
        </authorList>
    </citation>
    <scope>NUCLEOTIDE SEQUENCE</scope>
</reference>
<protein>
    <submittedName>
        <fullName evidence="2">Uncharacterized protein</fullName>
    </submittedName>
</protein>
<dbReference type="EMBL" id="HBUF01683482">
    <property type="protein sequence ID" value="CAG6792826.1"/>
    <property type="molecule type" value="Transcribed_RNA"/>
</dbReference>
<name>A0A8D9BWE5_9HEMI</name>
<dbReference type="EMBL" id="HBUF01683483">
    <property type="protein sequence ID" value="CAG6792830.1"/>
    <property type="molecule type" value="Transcribed_RNA"/>
</dbReference>
<dbReference type="AlphaFoldDB" id="A0A8D9BWE5"/>
<proteinExistence type="predicted"/>